<protein>
    <submittedName>
        <fullName evidence="3">Antirestriction protein ArdC</fullName>
    </submittedName>
</protein>
<keyword evidence="4" id="KW-1185">Reference proteome</keyword>
<dbReference type="InterPro" id="IPR007809">
    <property type="entry name" value="FlgN-like"/>
</dbReference>
<organism evidence="3 4">
    <name type="scientific">Nesterenkonia halotolerans</name>
    <dbReference type="NCBI Taxonomy" id="225325"/>
    <lineage>
        <taxon>Bacteria</taxon>
        <taxon>Bacillati</taxon>
        <taxon>Actinomycetota</taxon>
        <taxon>Actinomycetes</taxon>
        <taxon>Micrococcales</taxon>
        <taxon>Micrococcaceae</taxon>
        <taxon>Nesterenkonia</taxon>
    </lineage>
</organism>
<sequence length="154" mass="16866">MSVNALSTRLWRERELLDLLQFKLEEQQLLLISGKSQWVGHAAREIETVLEKLREASLSRAVASSWVAAELGLPDDVTLAQLSAAVNEPAWREVLTQHLHALRASASSITSLRDTNSTYLRSAQRAAQESLAALDPDPSGPDGDKGPRLLDTSL</sequence>
<dbReference type="Gene3D" id="1.20.58.300">
    <property type="entry name" value="FlgN-like"/>
    <property type="match status" value="1"/>
</dbReference>
<keyword evidence="1" id="KW-1005">Bacterial flagellum biogenesis</keyword>
<proteinExistence type="predicted"/>
<dbReference type="Pfam" id="PF05130">
    <property type="entry name" value="FlgN"/>
    <property type="match status" value="1"/>
</dbReference>
<feature type="region of interest" description="Disordered" evidence="2">
    <location>
        <begin position="127"/>
        <end position="154"/>
    </location>
</feature>
<evidence type="ECO:0000313" key="4">
    <source>
        <dbReference type="Proteomes" id="UP000636579"/>
    </source>
</evidence>
<dbReference type="RefSeq" id="WP_192591219.1">
    <property type="nucleotide sequence ID" value="NZ_JADBEE010000001.1"/>
</dbReference>
<dbReference type="SUPFAM" id="SSF140566">
    <property type="entry name" value="FlgN-like"/>
    <property type="match status" value="1"/>
</dbReference>
<dbReference type="EMBL" id="JADBEE010000001">
    <property type="protein sequence ID" value="MBE1514473.1"/>
    <property type="molecule type" value="Genomic_DNA"/>
</dbReference>
<dbReference type="InterPro" id="IPR036679">
    <property type="entry name" value="FlgN-like_sf"/>
</dbReference>
<gene>
    <name evidence="3" type="ORF">H4W26_001228</name>
</gene>
<reference evidence="3 4" key="1">
    <citation type="submission" date="2020-10" db="EMBL/GenBank/DDBJ databases">
        <title>Sequencing the genomes of 1000 actinobacteria strains.</title>
        <authorList>
            <person name="Klenk H.-P."/>
        </authorList>
    </citation>
    <scope>NUCLEOTIDE SEQUENCE [LARGE SCALE GENOMIC DNA]</scope>
    <source>
        <strain evidence="3 4">DSM 15474</strain>
    </source>
</reference>
<evidence type="ECO:0000313" key="3">
    <source>
        <dbReference type="EMBL" id="MBE1514473.1"/>
    </source>
</evidence>
<comment type="caution">
    <text evidence="3">The sequence shown here is derived from an EMBL/GenBank/DDBJ whole genome shotgun (WGS) entry which is preliminary data.</text>
</comment>
<dbReference type="Proteomes" id="UP000636579">
    <property type="component" value="Unassembled WGS sequence"/>
</dbReference>
<evidence type="ECO:0000256" key="2">
    <source>
        <dbReference type="SAM" id="MobiDB-lite"/>
    </source>
</evidence>
<name>A0ABR9J654_9MICC</name>
<accession>A0ABR9J654</accession>
<evidence type="ECO:0000256" key="1">
    <source>
        <dbReference type="ARBA" id="ARBA00022795"/>
    </source>
</evidence>